<evidence type="ECO:0000313" key="1">
    <source>
        <dbReference type="EMBL" id="KOF02628.1"/>
    </source>
</evidence>
<dbReference type="PANTHER" id="PTHR39624">
    <property type="entry name" value="PROTEIN INVOLVED IN RIMO-MEDIATED BETA-METHYLTHIOLATION OF RIBOSOMAL PROTEIN S12 YCAO"/>
    <property type="match status" value="1"/>
</dbReference>
<accession>A0A0L8AJM2</accession>
<dbReference type="EMBL" id="JSVA01000010">
    <property type="protein sequence ID" value="KOF02628.1"/>
    <property type="molecule type" value="Genomic_DNA"/>
</dbReference>
<organism evidence="1 2">
    <name type="scientific">Roseivirga seohaensis subsp. aquiponti</name>
    <dbReference type="NCBI Taxonomy" id="1566026"/>
    <lineage>
        <taxon>Bacteria</taxon>
        <taxon>Pseudomonadati</taxon>
        <taxon>Bacteroidota</taxon>
        <taxon>Cytophagia</taxon>
        <taxon>Cytophagales</taxon>
        <taxon>Roseivirgaceae</taxon>
        <taxon>Roseivirga</taxon>
    </lineage>
</organism>
<dbReference type="SUPFAM" id="SSF82784">
    <property type="entry name" value="OsmC-like"/>
    <property type="match status" value="1"/>
</dbReference>
<proteinExistence type="predicted"/>
<dbReference type="AlphaFoldDB" id="A0A0L8AJM2"/>
<dbReference type="PATRIC" id="fig|1566026.4.peg.260"/>
<keyword evidence="2" id="KW-1185">Reference proteome</keyword>
<dbReference type="Gene3D" id="3.30.300.20">
    <property type="match status" value="1"/>
</dbReference>
<gene>
    <name evidence="1" type="ORF">OB69_09890</name>
</gene>
<dbReference type="RefSeq" id="WP_053223564.1">
    <property type="nucleotide sequence ID" value="NZ_JSVA01000010.1"/>
</dbReference>
<dbReference type="InterPro" id="IPR036102">
    <property type="entry name" value="OsmC/Ohrsf"/>
</dbReference>
<name>A0A0L8AJM2_9BACT</name>
<reference evidence="2" key="1">
    <citation type="submission" date="2014-11" db="EMBL/GenBank/DDBJ databases">
        <title>Genome sequencing of Roseivirga sp. D-25.</title>
        <authorList>
            <person name="Selvaratnam C."/>
            <person name="Thevarajoo S."/>
            <person name="Goh K.M."/>
            <person name="Eee R."/>
            <person name="Chan K.-G."/>
            <person name="Chong C.S."/>
        </authorList>
    </citation>
    <scope>NUCLEOTIDE SEQUENCE [LARGE SCALE GENOMIC DNA]</scope>
    <source>
        <strain evidence="2">D-25</strain>
    </source>
</reference>
<protein>
    <submittedName>
        <fullName evidence="1">OsmC family protein</fullName>
    </submittedName>
</protein>
<dbReference type="PANTHER" id="PTHR39624:SF2">
    <property type="entry name" value="OSMC-LIKE PROTEIN"/>
    <property type="match status" value="1"/>
</dbReference>
<evidence type="ECO:0000313" key="2">
    <source>
        <dbReference type="Proteomes" id="UP000036908"/>
    </source>
</evidence>
<dbReference type="OrthoDB" id="290036at2"/>
<dbReference type="Proteomes" id="UP000036908">
    <property type="component" value="Unassembled WGS sequence"/>
</dbReference>
<sequence length="134" mass="14676">MITVKSKYTGNLSTEAVHVKSGNGIVTDAPVDNNGKGEAFSPTDLVAAALGSCMMTVMAIAGEQKGLNMEGMNVESTKIMSANPRRISEIKMDFFWENCTLSDKDREWIKNIGLTCPVALSLREDLKQSIEFHF</sequence>
<comment type="caution">
    <text evidence="1">The sequence shown here is derived from an EMBL/GenBank/DDBJ whole genome shotgun (WGS) entry which is preliminary data.</text>
</comment>
<dbReference type="InterPro" id="IPR015946">
    <property type="entry name" value="KH_dom-like_a/b"/>
</dbReference>
<dbReference type="InterPro" id="IPR003718">
    <property type="entry name" value="OsmC/Ohr_fam"/>
</dbReference>
<dbReference type="Pfam" id="PF02566">
    <property type="entry name" value="OsmC"/>
    <property type="match status" value="1"/>
</dbReference>